<evidence type="ECO:0000256" key="3">
    <source>
        <dbReference type="ARBA" id="ARBA00022679"/>
    </source>
</evidence>
<name>A0A6S6SDQ4_9BACT</name>
<feature type="transmembrane region" description="Helical" evidence="7">
    <location>
        <begin position="42"/>
        <end position="61"/>
    </location>
</feature>
<evidence type="ECO:0000313" key="9">
    <source>
        <dbReference type="EMBL" id="CAA6806484.1"/>
    </source>
</evidence>
<keyword evidence="5 7" id="KW-1133">Transmembrane helix</keyword>
<reference evidence="9" key="1">
    <citation type="submission" date="2020-01" db="EMBL/GenBank/DDBJ databases">
        <authorList>
            <person name="Meier V. D."/>
            <person name="Meier V D."/>
        </authorList>
    </citation>
    <scope>NUCLEOTIDE SEQUENCE</scope>
    <source>
        <strain evidence="9">HLG_WM_MAG_12</strain>
    </source>
</reference>
<organism evidence="9">
    <name type="scientific">uncultured Campylobacterales bacterium</name>
    <dbReference type="NCBI Taxonomy" id="352960"/>
    <lineage>
        <taxon>Bacteria</taxon>
        <taxon>Pseudomonadati</taxon>
        <taxon>Campylobacterota</taxon>
        <taxon>Epsilonproteobacteria</taxon>
        <taxon>Campylobacterales</taxon>
        <taxon>environmental samples</taxon>
    </lineage>
</organism>
<dbReference type="InterPro" id="IPR058130">
    <property type="entry name" value="PEA_transf_C"/>
</dbReference>
<feature type="transmembrane region" description="Helical" evidence="7">
    <location>
        <begin position="68"/>
        <end position="89"/>
    </location>
</feature>
<protein>
    <recommendedName>
        <fullName evidence="8">Sulfatase N-terminal domain-containing protein</fullName>
    </recommendedName>
</protein>
<accession>A0A6S6SDQ4</accession>
<evidence type="ECO:0000256" key="1">
    <source>
        <dbReference type="ARBA" id="ARBA00004651"/>
    </source>
</evidence>
<sequence length="530" mass="61567">MRLDRSIFKKYRYNFLFAFGFLGIVFSFEFFSFLFVDNYASTLKLIRLENILLVLATGLVISFMHRYVVLFVAFVLVLASVLEVAYYMFFGSYIQAIDFYQFFIHFSEVSESLGYEYKLLVLASLAFVMYAVVCIIFINKIDFKTHKSGYAYLILAMLLYGDVFYKYKGMNYEKYEYKLSHGIALRVLPTSDSFAFANFYGSFQYFVLRIVPNKIMDSKNKFSDTIFESPKKLNSINANIIFIIGESLGSDKMSLFGYNKNITTPKLQNRDDIYSSVVYAGGTFTKTSVAVLLNRLKYPGQTAQISKQNNCLFNLAKQNSFQTYFVSNQESRHLTIVDNLICKKYIDTYLSGDDLAKPLFDINLVNFLEEINFDKNNFIVLQQRGSHLPYALQSPKSFKKLNSEYENSVLYTDFVLDRLITKIKEQKTDKDTYIVFTSDHGEFVGERNLWGHGHFEKEIYEVPFIYFSNKDSYTDEVKNIKSHFDISNFVSKLLGYDTKIDNDEIYINGTDLDALAGYLHIKDTNITRHR</sequence>
<dbReference type="CDD" id="cd16017">
    <property type="entry name" value="LptA"/>
    <property type="match status" value="1"/>
</dbReference>
<feature type="transmembrane region" description="Helical" evidence="7">
    <location>
        <begin position="119"/>
        <end position="138"/>
    </location>
</feature>
<evidence type="ECO:0000256" key="4">
    <source>
        <dbReference type="ARBA" id="ARBA00022692"/>
    </source>
</evidence>
<dbReference type="PANTHER" id="PTHR30443">
    <property type="entry name" value="INNER MEMBRANE PROTEIN"/>
    <property type="match status" value="1"/>
</dbReference>
<feature type="transmembrane region" description="Helical" evidence="7">
    <location>
        <begin position="150"/>
        <end position="167"/>
    </location>
</feature>
<dbReference type="GO" id="GO:0016776">
    <property type="term" value="F:phosphotransferase activity, phosphate group as acceptor"/>
    <property type="evidence" value="ECO:0007669"/>
    <property type="project" value="TreeGrafter"/>
</dbReference>
<keyword evidence="2" id="KW-1003">Cell membrane</keyword>
<comment type="subcellular location">
    <subcellularLocation>
        <location evidence="1">Cell membrane</location>
        <topology evidence="1">Multi-pass membrane protein</topology>
    </subcellularLocation>
</comment>
<dbReference type="SUPFAM" id="SSF53649">
    <property type="entry name" value="Alkaline phosphatase-like"/>
    <property type="match status" value="1"/>
</dbReference>
<dbReference type="InterPro" id="IPR040423">
    <property type="entry name" value="PEA_transferase"/>
</dbReference>
<dbReference type="Pfam" id="PF00884">
    <property type="entry name" value="Sulfatase"/>
    <property type="match status" value="1"/>
</dbReference>
<feature type="transmembrane region" description="Helical" evidence="7">
    <location>
        <begin position="12"/>
        <end position="36"/>
    </location>
</feature>
<evidence type="ECO:0000256" key="2">
    <source>
        <dbReference type="ARBA" id="ARBA00022475"/>
    </source>
</evidence>
<dbReference type="GO" id="GO:0009244">
    <property type="term" value="P:lipopolysaccharide core region biosynthetic process"/>
    <property type="evidence" value="ECO:0007669"/>
    <property type="project" value="TreeGrafter"/>
</dbReference>
<evidence type="ECO:0000256" key="5">
    <source>
        <dbReference type="ARBA" id="ARBA00022989"/>
    </source>
</evidence>
<dbReference type="InterPro" id="IPR000917">
    <property type="entry name" value="Sulfatase_N"/>
</dbReference>
<evidence type="ECO:0000259" key="8">
    <source>
        <dbReference type="Pfam" id="PF00884"/>
    </source>
</evidence>
<dbReference type="EMBL" id="CACVAW010000023">
    <property type="protein sequence ID" value="CAA6806484.1"/>
    <property type="molecule type" value="Genomic_DNA"/>
</dbReference>
<dbReference type="PANTHER" id="PTHR30443:SF0">
    <property type="entry name" value="PHOSPHOETHANOLAMINE TRANSFERASE EPTA"/>
    <property type="match status" value="1"/>
</dbReference>
<dbReference type="Gene3D" id="3.40.720.10">
    <property type="entry name" value="Alkaline Phosphatase, subunit A"/>
    <property type="match status" value="1"/>
</dbReference>
<gene>
    <name evidence="9" type="ORF">HELGO_WM13626</name>
</gene>
<keyword evidence="6 7" id="KW-0472">Membrane</keyword>
<dbReference type="AlphaFoldDB" id="A0A6S6SDQ4"/>
<feature type="domain" description="Sulfatase N-terminal" evidence="8">
    <location>
        <begin position="239"/>
        <end position="496"/>
    </location>
</feature>
<proteinExistence type="predicted"/>
<keyword evidence="3" id="KW-0808">Transferase</keyword>
<keyword evidence="4 7" id="KW-0812">Transmembrane</keyword>
<dbReference type="InterPro" id="IPR017850">
    <property type="entry name" value="Alkaline_phosphatase_core_sf"/>
</dbReference>
<evidence type="ECO:0000256" key="7">
    <source>
        <dbReference type="SAM" id="Phobius"/>
    </source>
</evidence>
<evidence type="ECO:0000256" key="6">
    <source>
        <dbReference type="ARBA" id="ARBA00023136"/>
    </source>
</evidence>
<dbReference type="GO" id="GO:0005886">
    <property type="term" value="C:plasma membrane"/>
    <property type="evidence" value="ECO:0007669"/>
    <property type="project" value="UniProtKB-SubCell"/>
</dbReference>